<evidence type="ECO:0000313" key="1">
    <source>
        <dbReference type="EMBL" id="KAJ1357902.1"/>
    </source>
</evidence>
<sequence>MPITLISPLAQIVKDDDDMNEKAGDQRASQLMSAAPDEFTLQDHEDYLVAMHIEDFEGSATN</sequence>
<comment type="caution">
    <text evidence="1">The sequence shown here is derived from an EMBL/GenBank/DDBJ whole genome shotgun (WGS) entry which is preliminary data.</text>
</comment>
<gene>
    <name evidence="1" type="ORF">KIN20_016167</name>
</gene>
<name>A0AAD5MG16_PARTN</name>
<accession>A0AAD5MG16</accession>
<organism evidence="1 2">
    <name type="scientific">Parelaphostrongylus tenuis</name>
    <name type="common">Meningeal worm</name>
    <dbReference type="NCBI Taxonomy" id="148309"/>
    <lineage>
        <taxon>Eukaryota</taxon>
        <taxon>Metazoa</taxon>
        <taxon>Ecdysozoa</taxon>
        <taxon>Nematoda</taxon>
        <taxon>Chromadorea</taxon>
        <taxon>Rhabditida</taxon>
        <taxon>Rhabditina</taxon>
        <taxon>Rhabditomorpha</taxon>
        <taxon>Strongyloidea</taxon>
        <taxon>Metastrongylidae</taxon>
        <taxon>Parelaphostrongylus</taxon>
    </lineage>
</organism>
<evidence type="ECO:0000313" key="2">
    <source>
        <dbReference type="Proteomes" id="UP001196413"/>
    </source>
</evidence>
<reference evidence="1" key="1">
    <citation type="submission" date="2021-06" db="EMBL/GenBank/DDBJ databases">
        <title>Parelaphostrongylus tenuis whole genome reference sequence.</title>
        <authorList>
            <person name="Garwood T.J."/>
            <person name="Larsen P.A."/>
            <person name="Fountain-Jones N.M."/>
            <person name="Garbe J.R."/>
            <person name="Macchietto M.G."/>
            <person name="Kania S.A."/>
            <person name="Gerhold R.W."/>
            <person name="Richards J.E."/>
            <person name="Wolf T.M."/>
        </authorList>
    </citation>
    <scope>NUCLEOTIDE SEQUENCE</scope>
    <source>
        <strain evidence="1">MNPRO001-30</strain>
        <tissue evidence="1">Meninges</tissue>
    </source>
</reference>
<protein>
    <submittedName>
        <fullName evidence="1">Uncharacterized protein</fullName>
    </submittedName>
</protein>
<dbReference type="Proteomes" id="UP001196413">
    <property type="component" value="Unassembled WGS sequence"/>
</dbReference>
<proteinExistence type="predicted"/>
<dbReference type="AlphaFoldDB" id="A0AAD5MG16"/>
<dbReference type="EMBL" id="JAHQIW010003252">
    <property type="protein sequence ID" value="KAJ1357902.1"/>
    <property type="molecule type" value="Genomic_DNA"/>
</dbReference>
<keyword evidence="2" id="KW-1185">Reference proteome</keyword>